<feature type="non-terminal residue" evidence="1">
    <location>
        <position position="47"/>
    </location>
</feature>
<organism evidence="1">
    <name type="scientific">uncultured Rubrobacteraceae bacterium</name>
    <dbReference type="NCBI Taxonomy" id="349277"/>
    <lineage>
        <taxon>Bacteria</taxon>
        <taxon>Bacillati</taxon>
        <taxon>Actinomycetota</taxon>
        <taxon>Rubrobacteria</taxon>
        <taxon>Rubrobacterales</taxon>
        <taxon>Rubrobacteraceae</taxon>
        <taxon>environmental samples</taxon>
    </lineage>
</organism>
<proteinExistence type="predicted"/>
<accession>A0A6J4Q2U6</accession>
<sequence>GVAAGRGALGVAVLPAVLAEVREARRGAFRPDGGAYYAPRGKGQDRV</sequence>
<reference evidence="1" key="1">
    <citation type="submission" date="2020-02" db="EMBL/GenBank/DDBJ databases">
        <authorList>
            <person name="Meier V. D."/>
        </authorList>
    </citation>
    <scope>NUCLEOTIDE SEQUENCE</scope>
    <source>
        <strain evidence="1">AVDCRST_MAG22</strain>
    </source>
</reference>
<dbReference type="EMBL" id="CADCUV010000162">
    <property type="protein sequence ID" value="CAA9433151.1"/>
    <property type="molecule type" value="Genomic_DNA"/>
</dbReference>
<dbReference type="AlphaFoldDB" id="A0A6J4Q2U6"/>
<name>A0A6J4Q2U6_9ACTN</name>
<evidence type="ECO:0000313" key="1">
    <source>
        <dbReference type="EMBL" id="CAA9433151.1"/>
    </source>
</evidence>
<feature type="non-terminal residue" evidence="1">
    <location>
        <position position="1"/>
    </location>
</feature>
<protein>
    <submittedName>
        <fullName evidence="1">Uncharacterized protein</fullName>
    </submittedName>
</protein>
<gene>
    <name evidence="1" type="ORF">AVDCRST_MAG22-3487</name>
</gene>